<reference evidence="3 4" key="1">
    <citation type="submission" date="2020-05" db="EMBL/GenBank/DDBJ databases">
        <title>Complete genome sequence of Gemmatimonas greenlandica TET16.</title>
        <authorList>
            <person name="Zeng Y."/>
        </authorList>
    </citation>
    <scope>NUCLEOTIDE SEQUENCE [LARGE SCALE GENOMIC DNA]</scope>
    <source>
        <strain evidence="3 4">TET16</strain>
    </source>
</reference>
<dbReference type="SUPFAM" id="SSF50978">
    <property type="entry name" value="WD40 repeat-like"/>
    <property type="match status" value="1"/>
</dbReference>
<dbReference type="Gene3D" id="2.130.10.10">
    <property type="entry name" value="YVTN repeat-like/Quinoprotein amine dehydrogenase"/>
    <property type="match status" value="1"/>
</dbReference>
<feature type="chain" id="PRO_5026678175" evidence="2">
    <location>
        <begin position="25"/>
        <end position="562"/>
    </location>
</feature>
<evidence type="ECO:0000256" key="2">
    <source>
        <dbReference type="SAM" id="SignalP"/>
    </source>
</evidence>
<feature type="signal peptide" evidence="2">
    <location>
        <begin position="1"/>
        <end position="24"/>
    </location>
</feature>
<dbReference type="AlphaFoldDB" id="A0A6M4IT59"/>
<evidence type="ECO:0000256" key="1">
    <source>
        <dbReference type="SAM" id="MobiDB-lite"/>
    </source>
</evidence>
<protein>
    <submittedName>
        <fullName evidence="3">Uncharacterized protein</fullName>
    </submittedName>
</protein>
<proteinExistence type="predicted"/>
<organism evidence="3 4">
    <name type="scientific">Gemmatimonas groenlandica</name>
    <dbReference type="NCBI Taxonomy" id="2732249"/>
    <lineage>
        <taxon>Bacteria</taxon>
        <taxon>Pseudomonadati</taxon>
        <taxon>Gemmatimonadota</taxon>
        <taxon>Gemmatimonadia</taxon>
        <taxon>Gemmatimonadales</taxon>
        <taxon>Gemmatimonadaceae</taxon>
        <taxon>Gemmatimonas</taxon>
    </lineage>
</organism>
<dbReference type="InterPro" id="IPR015943">
    <property type="entry name" value="WD40/YVTN_repeat-like_dom_sf"/>
</dbReference>
<gene>
    <name evidence="3" type="ORF">HKW67_07890</name>
</gene>
<sequence length="562" mass="59686">MRSLRRTATLAALSVGVMTSSSCAVSGAGSGTGNSSSGPLGGFGRRDERQRIGSFSNVQAVAVSRRYVFAAGSSGIAIYDRTMNSWLPPLTRDDGLSDQQITVLAGDPVEDALWLGVPGGVIMYRPLTEQLQRTIVTGVPDLIAFDRAATGDAIVRAGGEWTRISRVGIATPMGRPPLASALILPRSLNDLYTQFPTLRTQPSLLLRTQQSDRPLRNVQIISGAASPERASEVWLGTAGDGLFRLDPTFMQSTPLPYGLIEPGVGALALAADGVWAAGLGQSIDRGGLSFVGSDLQRFRWIDGTISVPLVGVRGLSLITRASRAWLGTDRGLVRVRLDGAQAMQVWGVLDGLPDERVLSVATRDDGVWAGTARGLVYVSDSSDTRNVRTRGVGVRLLDNMPVHALQFTGDTLWIGTEAGVMAIASPNGSVGGVVSRPLGSDPALRRPVRALAWSDTVLLAATDDAVLRLAPRGGVEPVRVDLLDVRQVGRVTKVAIDERTMWLAGTDGVVIVSRRDGATRVLRVPGDLPGPVLDLAANRDYMWFGTPQGLIRLRRRGDGGLP</sequence>
<feature type="compositionally biased region" description="Low complexity" evidence="1">
    <location>
        <begin position="26"/>
        <end position="38"/>
    </location>
</feature>
<evidence type="ECO:0000313" key="4">
    <source>
        <dbReference type="Proteomes" id="UP000500938"/>
    </source>
</evidence>
<accession>A0A6M4IT59</accession>
<dbReference type="Proteomes" id="UP000500938">
    <property type="component" value="Chromosome"/>
</dbReference>
<evidence type="ECO:0000313" key="3">
    <source>
        <dbReference type="EMBL" id="QJR35431.1"/>
    </source>
</evidence>
<feature type="region of interest" description="Disordered" evidence="1">
    <location>
        <begin position="26"/>
        <end position="46"/>
    </location>
</feature>
<keyword evidence="2" id="KW-0732">Signal</keyword>
<keyword evidence="4" id="KW-1185">Reference proteome</keyword>
<dbReference type="EMBL" id="CP053085">
    <property type="protein sequence ID" value="QJR35431.1"/>
    <property type="molecule type" value="Genomic_DNA"/>
</dbReference>
<name>A0A6M4IT59_9BACT</name>
<dbReference type="KEGG" id="ggr:HKW67_07890"/>
<dbReference type="PROSITE" id="PS51257">
    <property type="entry name" value="PROKAR_LIPOPROTEIN"/>
    <property type="match status" value="1"/>
</dbReference>
<dbReference type="RefSeq" id="WP_171224861.1">
    <property type="nucleotide sequence ID" value="NZ_CP053085.1"/>
</dbReference>
<dbReference type="InterPro" id="IPR036322">
    <property type="entry name" value="WD40_repeat_dom_sf"/>
</dbReference>